<dbReference type="PANTHER" id="PTHR48081:SF13">
    <property type="entry name" value="ALPHA_BETA HYDROLASE"/>
    <property type="match status" value="1"/>
</dbReference>
<dbReference type="OrthoDB" id="24847at2"/>
<keyword evidence="1" id="KW-0378">Hydrolase</keyword>
<dbReference type="EMBL" id="LT799839">
    <property type="protein sequence ID" value="SLK17977.1"/>
    <property type="molecule type" value="Genomic_DNA"/>
</dbReference>
<evidence type="ECO:0000256" key="1">
    <source>
        <dbReference type="ARBA" id="ARBA00022801"/>
    </source>
</evidence>
<dbReference type="Proteomes" id="UP000190476">
    <property type="component" value="Chromosome I"/>
</dbReference>
<dbReference type="InterPro" id="IPR050300">
    <property type="entry name" value="GDXG_lipolytic_enzyme"/>
</dbReference>
<organism evidence="4 5">
    <name type="scientific">Clostridium chauvoei JF4335</name>
    <dbReference type="NCBI Taxonomy" id="1351755"/>
    <lineage>
        <taxon>Bacteria</taxon>
        <taxon>Bacillati</taxon>
        <taxon>Bacillota</taxon>
        <taxon>Clostridia</taxon>
        <taxon>Eubacteriales</taxon>
        <taxon>Clostridiaceae</taxon>
        <taxon>Clostridium</taxon>
    </lineage>
</organism>
<dbReference type="Gene3D" id="3.40.50.1820">
    <property type="entry name" value="alpha/beta hydrolase"/>
    <property type="match status" value="1"/>
</dbReference>
<keyword evidence="5" id="KW-1185">Reference proteome</keyword>
<gene>
    <name evidence="4" type="ORF">CCH01_13520</name>
</gene>
<sequence>MKKIFKILSITILICIVSIGTLLFTFKNRINLCVNIAKNYFKIEEDFESIEGLTCYTPLDNMDYKDVVYKGQNGVDLTLDIFGPKKKLENGSPVIVFVHGGSWLYGNKAIPKELSPVLNAFRESGYTVISTSYELLKDGITLDKPISDVKDTIRWINKNKDYYGFNTEEVGIIGFSAGAHLSLLSAYSDNNEFIGDESLSSYASKIKYVVDIFGPTDLSTLDIKAVDNVIAEKLYSLSNLNDIQYKYSPINYVKEGVPETLIIHSKNDKLVPYENSTILYEKLLNVSTKTKLVSLDKSDHDLSSIDTEDITPLAIELLQFIIKNSPI</sequence>
<keyword evidence="2" id="KW-1133">Transmembrane helix</keyword>
<name>A0A1U6JD75_9CLOT</name>
<evidence type="ECO:0000259" key="3">
    <source>
        <dbReference type="Pfam" id="PF20434"/>
    </source>
</evidence>
<accession>A0A1U6JD75</accession>
<evidence type="ECO:0000313" key="4">
    <source>
        <dbReference type="EMBL" id="SLK17977.1"/>
    </source>
</evidence>
<dbReference type="InterPro" id="IPR049492">
    <property type="entry name" value="BD-FAE-like_dom"/>
</dbReference>
<evidence type="ECO:0000313" key="5">
    <source>
        <dbReference type="Proteomes" id="UP000190476"/>
    </source>
</evidence>
<dbReference type="STRING" id="1351755.CCH01_13520"/>
<keyword evidence="2" id="KW-0812">Transmembrane</keyword>
<dbReference type="GeneID" id="66301685"/>
<dbReference type="InterPro" id="IPR029058">
    <property type="entry name" value="AB_hydrolase_fold"/>
</dbReference>
<protein>
    <submittedName>
        <fullName evidence="4">Putative Esterase/lipase</fullName>
    </submittedName>
</protein>
<evidence type="ECO:0000256" key="2">
    <source>
        <dbReference type="SAM" id="Phobius"/>
    </source>
</evidence>
<dbReference type="Pfam" id="PF20434">
    <property type="entry name" value="BD-FAE"/>
    <property type="match status" value="1"/>
</dbReference>
<feature type="transmembrane region" description="Helical" evidence="2">
    <location>
        <begin position="7"/>
        <end position="26"/>
    </location>
</feature>
<reference evidence="5" key="1">
    <citation type="submission" date="2017-03" db="EMBL/GenBank/DDBJ databases">
        <authorList>
            <person name="Falquet L."/>
            <person name="Falquet L."/>
        </authorList>
    </citation>
    <scope>NUCLEOTIDE SEQUENCE [LARGE SCALE GENOMIC DNA]</scope>
</reference>
<proteinExistence type="predicted"/>
<dbReference type="AlphaFoldDB" id="A0A1U6JD75"/>
<dbReference type="RefSeq" id="WP_079481358.1">
    <property type="nucleotide sequence ID" value="NZ_CBML010000006.1"/>
</dbReference>
<dbReference type="PANTHER" id="PTHR48081">
    <property type="entry name" value="AB HYDROLASE SUPERFAMILY PROTEIN C4A8.06C"/>
    <property type="match status" value="1"/>
</dbReference>
<dbReference type="GO" id="GO:0016787">
    <property type="term" value="F:hydrolase activity"/>
    <property type="evidence" value="ECO:0007669"/>
    <property type="project" value="UniProtKB-KW"/>
</dbReference>
<feature type="domain" description="BD-FAE-like" evidence="3">
    <location>
        <begin position="79"/>
        <end position="283"/>
    </location>
</feature>
<dbReference type="SUPFAM" id="SSF53474">
    <property type="entry name" value="alpha/beta-Hydrolases"/>
    <property type="match status" value="1"/>
</dbReference>
<keyword evidence="2" id="KW-0472">Membrane</keyword>